<proteinExistence type="predicted"/>
<accession>A0A4T0VUJ8</accession>
<dbReference type="Proteomes" id="UP000305883">
    <property type="component" value="Unassembled WGS sequence"/>
</dbReference>
<gene>
    <name evidence="2" type="ORF">CH35J_007994</name>
</gene>
<organism evidence="2 3">
    <name type="scientific">Colletotrichum higginsianum</name>
    <dbReference type="NCBI Taxonomy" id="80884"/>
    <lineage>
        <taxon>Eukaryota</taxon>
        <taxon>Fungi</taxon>
        <taxon>Dikarya</taxon>
        <taxon>Ascomycota</taxon>
        <taxon>Pezizomycotina</taxon>
        <taxon>Sordariomycetes</taxon>
        <taxon>Hypocreomycetidae</taxon>
        <taxon>Glomerellales</taxon>
        <taxon>Glomerellaceae</taxon>
        <taxon>Colletotrichum</taxon>
        <taxon>Colletotrichum destructivum species complex</taxon>
    </lineage>
</organism>
<feature type="transmembrane region" description="Helical" evidence="1">
    <location>
        <begin position="125"/>
        <end position="145"/>
    </location>
</feature>
<evidence type="ECO:0000313" key="3">
    <source>
        <dbReference type="Proteomes" id="UP000305883"/>
    </source>
</evidence>
<keyword evidence="1" id="KW-0472">Membrane</keyword>
<reference evidence="2 3" key="1">
    <citation type="journal article" date="2019" name="Genome Biol. Evol.">
        <title>Genomic Plasticity Mediated by Transposable Elements in the Plant Pathogenic Fungus Colletotrichum higginsianum.</title>
        <authorList>
            <person name="Tsushima A."/>
            <person name="Gan P."/>
            <person name="Kumakura N."/>
            <person name="Narusaka M."/>
            <person name="Takano Y."/>
            <person name="Narusaka Y."/>
            <person name="Shirasu K."/>
        </authorList>
    </citation>
    <scope>NUCLEOTIDE SEQUENCE [LARGE SCALE GENOMIC DNA]</scope>
    <source>
        <strain evidence="2 3">MAFF305635-RFP</strain>
    </source>
</reference>
<feature type="transmembrane region" description="Helical" evidence="1">
    <location>
        <begin position="88"/>
        <end position="113"/>
    </location>
</feature>
<feature type="transmembrane region" description="Helical" evidence="1">
    <location>
        <begin position="204"/>
        <end position="224"/>
    </location>
</feature>
<name>A0A4T0VUJ8_9PEZI</name>
<dbReference type="OrthoDB" id="4840540at2759"/>
<protein>
    <submittedName>
        <fullName evidence="2">Uncharacterized protein</fullName>
    </submittedName>
</protein>
<evidence type="ECO:0000313" key="2">
    <source>
        <dbReference type="EMBL" id="TIC95835.1"/>
    </source>
</evidence>
<dbReference type="EMBL" id="MWPZ01000006">
    <property type="protein sequence ID" value="TIC95835.1"/>
    <property type="molecule type" value="Genomic_DNA"/>
</dbReference>
<comment type="caution">
    <text evidence="2">The sequence shown here is derived from an EMBL/GenBank/DDBJ whole genome shotgun (WGS) entry which is preliminary data.</text>
</comment>
<keyword evidence="1" id="KW-1133">Transmembrane helix</keyword>
<keyword evidence="1" id="KW-0812">Transmembrane</keyword>
<sequence length="303" mass="33822">MPSDSLKSDTAIHYPFLSFQDNTNQPSYDITYDLPSTKCLGTFRTMATASHSPTENRPLNPNVVFPPASLKSRVCSDSSRDGSGSPRAFARLTFSFVRALRAVAIAFAISLVVVNCTTQNPYYRVSALFIFFFVAQLIWLVLALLTQGNRRRRDHGTCFTVDFGFVECIFRRRGRDSDDDGHERDGVLSWLVDDGGKQRKIKSLVYTAVDTIFAIITFTLGVVATSNHGLWYSEHHVPVAVLGIFVGVFEGAIAISQQFAILKSAKIQIMWDEDEETDLGSHKYRIRLPQSPEQRHAAMSVTA</sequence>
<feature type="transmembrane region" description="Helical" evidence="1">
    <location>
        <begin position="236"/>
        <end position="256"/>
    </location>
</feature>
<evidence type="ECO:0000256" key="1">
    <source>
        <dbReference type="SAM" id="Phobius"/>
    </source>
</evidence>
<dbReference type="AlphaFoldDB" id="A0A4T0VUJ8"/>